<dbReference type="RefSeq" id="WP_114985051.1">
    <property type="nucleotide sequence ID" value="NZ_CP027806.1"/>
</dbReference>
<organism evidence="2 3">
    <name type="scientific">Cyclonatronum proteinivorum</name>
    <dbReference type="NCBI Taxonomy" id="1457365"/>
    <lineage>
        <taxon>Bacteria</taxon>
        <taxon>Pseudomonadati</taxon>
        <taxon>Balneolota</taxon>
        <taxon>Balneolia</taxon>
        <taxon>Balneolales</taxon>
        <taxon>Cyclonatronaceae</taxon>
        <taxon>Cyclonatronum</taxon>
    </lineage>
</organism>
<protein>
    <recommendedName>
        <fullName evidence="4">Lipoprotein</fullName>
    </recommendedName>
</protein>
<dbReference type="Proteomes" id="UP000254808">
    <property type="component" value="Chromosome"/>
</dbReference>
<evidence type="ECO:0000256" key="1">
    <source>
        <dbReference type="SAM" id="SignalP"/>
    </source>
</evidence>
<proteinExistence type="predicted"/>
<evidence type="ECO:0000313" key="3">
    <source>
        <dbReference type="Proteomes" id="UP000254808"/>
    </source>
</evidence>
<dbReference type="EMBL" id="CP027806">
    <property type="protein sequence ID" value="AXJ01907.1"/>
    <property type="molecule type" value="Genomic_DNA"/>
</dbReference>
<dbReference type="PROSITE" id="PS51257">
    <property type="entry name" value="PROKAR_LIPOPROTEIN"/>
    <property type="match status" value="1"/>
</dbReference>
<name>A0A345UN55_9BACT</name>
<dbReference type="OrthoDB" id="1524207at2"/>
<feature type="chain" id="PRO_5016732698" description="Lipoprotein" evidence="1">
    <location>
        <begin position="23"/>
        <end position="207"/>
    </location>
</feature>
<dbReference type="KEGG" id="cprv:CYPRO_2665"/>
<reference evidence="2 3" key="1">
    <citation type="submission" date="2018-03" db="EMBL/GenBank/DDBJ databases">
        <title>Phenotypic and genomic properties of Cyclonatronum proteinivorum gen. nov., sp. nov., a haloalkaliphilic bacteroidete from soda lakes possessing Na+-translocating rhodopsin.</title>
        <authorList>
            <person name="Toshchakov S.V."/>
            <person name="Korzhenkov A."/>
            <person name="Samarov N.I."/>
            <person name="Kublanov I.V."/>
            <person name="Muntyan M.S."/>
            <person name="Sorokin D.Y."/>
        </authorList>
    </citation>
    <scope>NUCLEOTIDE SEQUENCE [LARGE SCALE GENOMIC DNA]</scope>
    <source>
        <strain evidence="2 3">Omega</strain>
    </source>
</reference>
<feature type="signal peptide" evidence="1">
    <location>
        <begin position="1"/>
        <end position="22"/>
    </location>
</feature>
<accession>A0A345UN55</accession>
<evidence type="ECO:0008006" key="4">
    <source>
        <dbReference type="Google" id="ProtNLM"/>
    </source>
</evidence>
<evidence type="ECO:0000313" key="2">
    <source>
        <dbReference type="EMBL" id="AXJ01907.1"/>
    </source>
</evidence>
<keyword evidence="3" id="KW-1185">Reference proteome</keyword>
<keyword evidence="1" id="KW-0732">Signal</keyword>
<sequence length="207" mass="23665">MFRITNQLTVVSLLAALTGLMACSNGEQPQDVPVDEPVSAYDLFMDNLRAECGNAYAGNLTLEPEGDTMLDGRELLLVHFRECEDDVIRVPFHIEQLDGEWDRSRTWIFTRTEDGIDLRHDHRKPDGSDDDFTMYGGPTYGEADPNQMEFISFERTEETGMYRGWRIIIEPGVRYVYGTHRGGEWSWRVDFDLTEAVDAPPAPWGHD</sequence>
<dbReference type="AlphaFoldDB" id="A0A345UN55"/>
<gene>
    <name evidence="2" type="ORF">CYPRO_2665</name>
</gene>